<evidence type="ECO:0000313" key="2">
    <source>
        <dbReference type="EMBL" id="GFR09617.1"/>
    </source>
</evidence>
<dbReference type="InterPro" id="IPR006621">
    <property type="entry name" value="Nose-resist-to-fluoxetine_N"/>
</dbReference>
<feature type="domain" description="Nose resistant-to-fluoxetine protein N-terminal" evidence="1">
    <location>
        <begin position="2"/>
        <end position="50"/>
    </location>
</feature>
<evidence type="ECO:0000259" key="1">
    <source>
        <dbReference type="Pfam" id="PF20146"/>
    </source>
</evidence>
<dbReference type="EMBL" id="BMAO01026422">
    <property type="protein sequence ID" value="GFR09617.1"/>
    <property type="molecule type" value="Genomic_DNA"/>
</dbReference>
<evidence type="ECO:0000313" key="3">
    <source>
        <dbReference type="Proteomes" id="UP000887116"/>
    </source>
</evidence>
<reference evidence="2" key="1">
    <citation type="submission" date="2020-07" db="EMBL/GenBank/DDBJ databases">
        <title>Multicomponent nature underlies the extraordinary mechanical properties of spider dragline silk.</title>
        <authorList>
            <person name="Kono N."/>
            <person name="Nakamura H."/>
            <person name="Mori M."/>
            <person name="Yoshida Y."/>
            <person name="Ohtoshi R."/>
            <person name="Malay A.D."/>
            <person name="Moran D.A.P."/>
            <person name="Tomita M."/>
            <person name="Numata K."/>
            <person name="Arakawa K."/>
        </authorList>
    </citation>
    <scope>NUCLEOTIDE SEQUENCE</scope>
</reference>
<accession>A0A8X6GRI4</accession>
<dbReference type="Pfam" id="PF20146">
    <property type="entry name" value="NRF"/>
    <property type="match status" value="1"/>
</dbReference>
<name>A0A8X6GRI4_TRICU</name>
<protein>
    <submittedName>
        <fullName evidence="2">NRF domain-containing protein</fullName>
    </submittedName>
</protein>
<proteinExistence type="predicted"/>
<comment type="caution">
    <text evidence="2">The sequence shown here is derived from an EMBL/GenBank/DDBJ whole genome shotgun (WGS) entry which is preliminary data.</text>
</comment>
<keyword evidence="3" id="KW-1185">Reference proteome</keyword>
<organism evidence="2 3">
    <name type="scientific">Trichonephila clavata</name>
    <name type="common">Joro spider</name>
    <name type="synonym">Nephila clavata</name>
    <dbReference type="NCBI Taxonomy" id="2740835"/>
    <lineage>
        <taxon>Eukaryota</taxon>
        <taxon>Metazoa</taxon>
        <taxon>Ecdysozoa</taxon>
        <taxon>Arthropoda</taxon>
        <taxon>Chelicerata</taxon>
        <taxon>Arachnida</taxon>
        <taxon>Araneae</taxon>
        <taxon>Araneomorphae</taxon>
        <taxon>Entelegynae</taxon>
        <taxon>Araneoidea</taxon>
        <taxon>Nephilidae</taxon>
        <taxon>Trichonephila</taxon>
    </lineage>
</organism>
<dbReference type="OrthoDB" id="4794873at2759"/>
<feature type="non-terminal residue" evidence="2">
    <location>
        <position position="79"/>
    </location>
</feature>
<gene>
    <name evidence="2" type="primary">AVEN_142963_1</name>
    <name evidence="2" type="ORF">TNCT_358611</name>
</gene>
<dbReference type="AlphaFoldDB" id="A0A8X6GRI4"/>
<dbReference type="Proteomes" id="UP000887116">
    <property type="component" value="Unassembled WGS sequence"/>
</dbReference>
<sequence length="79" mass="8734">MAKPPFGLFRGTFSIMGDYDECLDVSANKRGDIPKTKEDEFYHGQYCTVEADFPPKLLQAMLDLGNGTANHTEFGKIGS</sequence>